<gene>
    <name evidence="1" type="ORF">FCALED_LOCUS8605</name>
</gene>
<accession>A0A9N9GH01</accession>
<dbReference type="AlphaFoldDB" id="A0A9N9GH01"/>
<dbReference type="InterPro" id="IPR013761">
    <property type="entry name" value="SAM/pointed_sf"/>
</dbReference>
<proteinExistence type="predicted"/>
<reference evidence="1" key="1">
    <citation type="submission" date="2021-06" db="EMBL/GenBank/DDBJ databases">
        <authorList>
            <person name="Kallberg Y."/>
            <person name="Tangrot J."/>
            <person name="Rosling A."/>
        </authorList>
    </citation>
    <scope>NUCLEOTIDE SEQUENCE</scope>
    <source>
        <strain evidence="1">UK204</strain>
    </source>
</reference>
<name>A0A9N9GH01_9GLOM</name>
<dbReference type="SUPFAM" id="SSF47769">
    <property type="entry name" value="SAM/Pointed domain"/>
    <property type="match status" value="1"/>
</dbReference>
<keyword evidence="2" id="KW-1185">Reference proteome</keyword>
<dbReference type="OrthoDB" id="2390206at2759"/>
<dbReference type="Gene3D" id="1.10.150.50">
    <property type="entry name" value="Transcription Factor, Ets-1"/>
    <property type="match status" value="1"/>
</dbReference>
<comment type="caution">
    <text evidence="1">The sequence shown here is derived from an EMBL/GenBank/DDBJ whole genome shotgun (WGS) entry which is preliminary data.</text>
</comment>
<evidence type="ECO:0000313" key="1">
    <source>
        <dbReference type="EMBL" id="CAG8601328.1"/>
    </source>
</evidence>
<dbReference type="Proteomes" id="UP000789570">
    <property type="component" value="Unassembled WGS sequence"/>
</dbReference>
<organism evidence="1 2">
    <name type="scientific">Funneliformis caledonium</name>
    <dbReference type="NCBI Taxonomy" id="1117310"/>
    <lineage>
        <taxon>Eukaryota</taxon>
        <taxon>Fungi</taxon>
        <taxon>Fungi incertae sedis</taxon>
        <taxon>Mucoromycota</taxon>
        <taxon>Glomeromycotina</taxon>
        <taxon>Glomeromycetes</taxon>
        <taxon>Glomerales</taxon>
        <taxon>Glomeraceae</taxon>
        <taxon>Funneliformis</taxon>
    </lineage>
</organism>
<evidence type="ECO:0000313" key="2">
    <source>
        <dbReference type="Proteomes" id="UP000789570"/>
    </source>
</evidence>
<protein>
    <submittedName>
        <fullName evidence="1">4411_t:CDS:1</fullName>
    </submittedName>
</protein>
<sequence length="152" mass="17647">MGNPMMTDKAPINVTEWSPEHVRKYLEKHMKSSHFKEDAINKLLGQDVDGWLFLKLTEEKLTRKNGPYELKPSPAERIIELVERLKEKQEIPPASVEVITATEFEKFCENNKRQLEKLNKMMNIVITDIDHLSSDVNTTKEDIRGINGRLMI</sequence>
<dbReference type="EMBL" id="CAJVPQ010002554">
    <property type="protein sequence ID" value="CAG8601328.1"/>
    <property type="molecule type" value="Genomic_DNA"/>
</dbReference>